<accession>A0AAV6VSC1</accession>
<feature type="signal peptide" evidence="2">
    <location>
        <begin position="1"/>
        <end position="23"/>
    </location>
</feature>
<protein>
    <recommendedName>
        <fullName evidence="3">LolA-like domain-containing protein</fullName>
    </recommendedName>
</protein>
<dbReference type="PANTHER" id="PTHR36902:SF1">
    <property type="entry name" value="ENRICHED IN SURFACE-LABELED PROTEOME PROTEIN 9"/>
    <property type="match status" value="1"/>
</dbReference>
<keyword evidence="2" id="KW-0732">Signal</keyword>
<feature type="chain" id="PRO_5043787108" description="LolA-like domain-containing protein" evidence="2">
    <location>
        <begin position="24"/>
        <end position="616"/>
    </location>
</feature>
<dbReference type="Pfam" id="PF25898">
    <property type="entry name" value="LolA_2nd_metazoa"/>
    <property type="match status" value="1"/>
</dbReference>
<keyword evidence="5" id="KW-1185">Reference proteome</keyword>
<sequence>MNAWKWCIGCSVYLVAVLCPISGEELKKPTFPDVFQVEVQGVFVNRKMEVDGSMFYDKTNNRAAIRFLYQGVTQKLIYKFNDDEFIQIEGTDCQVSKLDPEEGLIFFPFTVKDNKKIMATPEEALYFTNSTLDEQVLSVNPSYVYIAKLDIPAYGRKDCNVTHIFSKPEVELPDCDGHACKPTLVSISLRCPAMDDDRPPMEHSYNFFRFRSTAIDPESFQAPEGVFCNSEGGKGFPEFPPYFSFSYDLLKDMEEEGEVGLYAIRKRIWYDSKLSLIRMDEFDNDGIITSSRIFDFYGGNLYSVVSSFSQCESGPLDDTIVIDKITELPQIFFKDKLSARDPRYVGVRKVQGVFYEVWSNAYTDTITDALKVEDFYFTKILPNDLKGSAQFHISHVHIYTYERNYTTRLFELSVLSRLTINNFRSVPKEWEAFDVSSCFNHDQKVGFKLKVDGPSTIKESRSYEEILEKMYMRLIITTNVSVIRINELTGVFDASTITEFTGWILNKTQVENSETGKLEPDMHTAYRMIEDAAIAGKLTLKLKKDGKDIRYVVTAVEDIPKPGDKKKDCYSGGSLAAASLVLLILGFSFGVVGYYVFLKKRRSTTNDDKVYLEPMS</sequence>
<keyword evidence="1" id="KW-0472">Membrane</keyword>
<dbReference type="InterPro" id="IPR058831">
    <property type="entry name" value="LolA-like_dom_2nd"/>
</dbReference>
<comment type="caution">
    <text evidence="4">The sequence shown here is derived from an EMBL/GenBank/DDBJ whole genome shotgun (WGS) entry which is preliminary data.</text>
</comment>
<gene>
    <name evidence="4" type="ORF">JTE90_001766</name>
</gene>
<evidence type="ECO:0000313" key="4">
    <source>
        <dbReference type="EMBL" id="KAG8198966.1"/>
    </source>
</evidence>
<evidence type="ECO:0000256" key="1">
    <source>
        <dbReference type="SAM" id="Phobius"/>
    </source>
</evidence>
<evidence type="ECO:0000256" key="2">
    <source>
        <dbReference type="SAM" id="SignalP"/>
    </source>
</evidence>
<keyword evidence="1" id="KW-1133">Transmembrane helix</keyword>
<name>A0AAV6VSC1_9ARAC</name>
<evidence type="ECO:0000259" key="3">
    <source>
        <dbReference type="Pfam" id="PF25898"/>
    </source>
</evidence>
<dbReference type="AlphaFoldDB" id="A0AAV6VSC1"/>
<proteinExistence type="predicted"/>
<feature type="domain" description="LolA-like" evidence="3">
    <location>
        <begin position="223"/>
        <end position="439"/>
    </location>
</feature>
<organism evidence="4 5">
    <name type="scientific">Oedothorax gibbosus</name>
    <dbReference type="NCBI Taxonomy" id="931172"/>
    <lineage>
        <taxon>Eukaryota</taxon>
        <taxon>Metazoa</taxon>
        <taxon>Ecdysozoa</taxon>
        <taxon>Arthropoda</taxon>
        <taxon>Chelicerata</taxon>
        <taxon>Arachnida</taxon>
        <taxon>Araneae</taxon>
        <taxon>Araneomorphae</taxon>
        <taxon>Entelegynae</taxon>
        <taxon>Araneoidea</taxon>
        <taxon>Linyphiidae</taxon>
        <taxon>Erigoninae</taxon>
        <taxon>Oedothorax</taxon>
    </lineage>
</organism>
<reference evidence="4 5" key="1">
    <citation type="journal article" date="2022" name="Nat. Ecol. Evol.">
        <title>A masculinizing supergene underlies an exaggerated male reproductive morph in a spider.</title>
        <authorList>
            <person name="Hendrickx F."/>
            <person name="De Corte Z."/>
            <person name="Sonet G."/>
            <person name="Van Belleghem S.M."/>
            <person name="Kostlbacher S."/>
            <person name="Vangestel C."/>
        </authorList>
    </citation>
    <scope>NUCLEOTIDE SEQUENCE [LARGE SCALE GENOMIC DNA]</scope>
    <source>
        <strain evidence="4">W744_W776</strain>
    </source>
</reference>
<feature type="transmembrane region" description="Helical" evidence="1">
    <location>
        <begin position="575"/>
        <end position="597"/>
    </location>
</feature>
<keyword evidence="1" id="KW-0812">Transmembrane</keyword>
<evidence type="ECO:0000313" key="5">
    <source>
        <dbReference type="Proteomes" id="UP000827092"/>
    </source>
</evidence>
<dbReference type="EMBL" id="JAFNEN010000033">
    <property type="protein sequence ID" value="KAG8198966.1"/>
    <property type="molecule type" value="Genomic_DNA"/>
</dbReference>
<dbReference type="Proteomes" id="UP000827092">
    <property type="component" value="Unassembled WGS sequence"/>
</dbReference>
<dbReference type="PANTHER" id="PTHR36902">
    <property type="entry name" value="ENRICHED IN SURFACE-LABELED PROTEOME PROTEIN 9"/>
    <property type="match status" value="1"/>
</dbReference>